<dbReference type="AlphaFoldDB" id="A0A1A9W281"/>
<evidence type="ECO:0000313" key="2">
    <source>
        <dbReference type="EnsemblMetazoa" id="GBRI003730-PA"/>
    </source>
</evidence>
<keyword evidence="3" id="KW-1185">Reference proteome</keyword>
<accession>A0A1A9W281</accession>
<dbReference type="InterPro" id="IPR036047">
    <property type="entry name" value="F-box-like_dom_sf"/>
</dbReference>
<sequence length="298" mass="35186">MNDKACSSSEASIFTINDLDEYCLLEIFRKLRFKHQLNVKKVCKRFNDLMLRVWTKTKRVTICREFLNRYFNGSYQYLKVYINEISGSINELTVINDRFLFMNLLSDLYFPQVRTLKIHKSSDEELQTWPIENFPQIENFYICGPKISMANSFIRRTAKKFSEDSEIFRKATCTDRDRYRSIKFYTTNVLQRMPNFKLLAVCYINKCDNDRDTIELEEELNGPYEVKRGLTTPGLYSSYFKMSYPIRVRFEDDSAKNSGEVGRFCLISCFIFGICEQQLINAMIISQKLEATTKTMYA</sequence>
<dbReference type="Pfam" id="PF00646">
    <property type="entry name" value="F-box"/>
    <property type="match status" value="1"/>
</dbReference>
<dbReference type="PROSITE" id="PS50181">
    <property type="entry name" value="FBOX"/>
    <property type="match status" value="1"/>
</dbReference>
<reference evidence="3" key="1">
    <citation type="submission" date="2014-03" db="EMBL/GenBank/DDBJ databases">
        <authorList>
            <person name="Aksoy S."/>
            <person name="Warren W."/>
            <person name="Wilson R.K."/>
        </authorList>
    </citation>
    <scope>NUCLEOTIDE SEQUENCE [LARGE SCALE GENOMIC DNA]</scope>
    <source>
        <strain evidence="3">IAEA</strain>
    </source>
</reference>
<dbReference type="InterPro" id="IPR001810">
    <property type="entry name" value="F-box_dom"/>
</dbReference>
<feature type="domain" description="F-box" evidence="1">
    <location>
        <begin position="13"/>
        <end position="57"/>
    </location>
</feature>
<dbReference type="SUPFAM" id="SSF81383">
    <property type="entry name" value="F-box domain"/>
    <property type="match status" value="1"/>
</dbReference>
<organism evidence="2 3">
    <name type="scientific">Glossina brevipalpis</name>
    <dbReference type="NCBI Taxonomy" id="37001"/>
    <lineage>
        <taxon>Eukaryota</taxon>
        <taxon>Metazoa</taxon>
        <taxon>Ecdysozoa</taxon>
        <taxon>Arthropoda</taxon>
        <taxon>Hexapoda</taxon>
        <taxon>Insecta</taxon>
        <taxon>Pterygota</taxon>
        <taxon>Neoptera</taxon>
        <taxon>Endopterygota</taxon>
        <taxon>Diptera</taxon>
        <taxon>Brachycera</taxon>
        <taxon>Muscomorpha</taxon>
        <taxon>Hippoboscoidea</taxon>
        <taxon>Glossinidae</taxon>
        <taxon>Glossina</taxon>
    </lineage>
</organism>
<dbReference type="EnsemblMetazoa" id="GBRI003730-RA">
    <property type="protein sequence ID" value="GBRI003730-PA"/>
    <property type="gene ID" value="GBRI003730"/>
</dbReference>
<evidence type="ECO:0000259" key="1">
    <source>
        <dbReference type="PROSITE" id="PS50181"/>
    </source>
</evidence>
<reference evidence="2" key="2">
    <citation type="submission" date="2020-05" db="UniProtKB">
        <authorList>
            <consortium name="EnsemblMetazoa"/>
        </authorList>
    </citation>
    <scope>IDENTIFICATION</scope>
    <source>
        <strain evidence="2">IAEA</strain>
    </source>
</reference>
<evidence type="ECO:0000313" key="3">
    <source>
        <dbReference type="Proteomes" id="UP000091820"/>
    </source>
</evidence>
<dbReference type="Proteomes" id="UP000091820">
    <property type="component" value="Unassembled WGS sequence"/>
</dbReference>
<dbReference type="VEuPathDB" id="VectorBase:GBRI003730"/>
<name>A0A1A9W281_9MUSC</name>
<proteinExistence type="predicted"/>
<protein>
    <submittedName>
        <fullName evidence="2">F-box domain-containing protein</fullName>
    </submittedName>
</protein>